<evidence type="ECO:0000313" key="3">
    <source>
        <dbReference type="EMBL" id="VDN27276.1"/>
    </source>
</evidence>
<dbReference type="Proteomes" id="UP000281553">
    <property type="component" value="Unassembled WGS sequence"/>
</dbReference>
<organism evidence="3 4">
    <name type="scientific">Dibothriocephalus latus</name>
    <name type="common">Fish tapeworm</name>
    <name type="synonym">Diphyllobothrium latum</name>
    <dbReference type="NCBI Taxonomy" id="60516"/>
    <lineage>
        <taxon>Eukaryota</taxon>
        <taxon>Metazoa</taxon>
        <taxon>Spiralia</taxon>
        <taxon>Lophotrochozoa</taxon>
        <taxon>Platyhelminthes</taxon>
        <taxon>Cestoda</taxon>
        <taxon>Eucestoda</taxon>
        <taxon>Diphyllobothriidea</taxon>
        <taxon>Diphyllobothriidae</taxon>
        <taxon>Dibothriocephalus</taxon>
    </lineage>
</organism>
<reference evidence="3 4" key="1">
    <citation type="submission" date="2018-11" db="EMBL/GenBank/DDBJ databases">
        <authorList>
            <consortium name="Pathogen Informatics"/>
        </authorList>
    </citation>
    <scope>NUCLEOTIDE SEQUENCE [LARGE SCALE GENOMIC DNA]</scope>
</reference>
<gene>
    <name evidence="3" type="ORF">DILT_LOCUS14977</name>
</gene>
<dbReference type="PANTHER" id="PTHR45632">
    <property type="entry name" value="LD33804P"/>
    <property type="match status" value="1"/>
</dbReference>
<dbReference type="AlphaFoldDB" id="A0A3P7Q994"/>
<dbReference type="Pfam" id="PF01344">
    <property type="entry name" value="Kelch_1"/>
    <property type="match status" value="1"/>
</dbReference>
<protein>
    <submittedName>
        <fullName evidence="3">Uncharacterized protein</fullName>
    </submittedName>
</protein>
<name>A0A3P7Q994_DIBLA</name>
<evidence type="ECO:0000256" key="2">
    <source>
        <dbReference type="ARBA" id="ARBA00022737"/>
    </source>
</evidence>
<dbReference type="InterPro" id="IPR006652">
    <property type="entry name" value="Kelch_1"/>
</dbReference>
<sequence length="145" mass="15629">MNAIRTNFAAVWLPDGRVFAIGGLQGNAESSGSYLSSVEMLQRPFQKVGPWENDSPVQWKFVAPMLGARACHAAAVVGNKVIVVGGRTDPTPGQYLVTVELFCPPKDDNSPGQWTSLGNKLSRQMPITATVLFNGSIYIFGESLD</sequence>
<accession>A0A3P7Q994</accession>
<dbReference type="OrthoDB" id="8185403at2759"/>
<dbReference type="InterPro" id="IPR015915">
    <property type="entry name" value="Kelch-typ_b-propeller"/>
</dbReference>
<evidence type="ECO:0000313" key="4">
    <source>
        <dbReference type="Proteomes" id="UP000281553"/>
    </source>
</evidence>
<keyword evidence="1" id="KW-0880">Kelch repeat</keyword>
<keyword evidence="4" id="KW-1185">Reference proteome</keyword>
<dbReference type="Gene3D" id="2.120.10.80">
    <property type="entry name" value="Kelch-type beta propeller"/>
    <property type="match status" value="1"/>
</dbReference>
<keyword evidence="2" id="KW-0677">Repeat</keyword>
<dbReference type="PANTHER" id="PTHR45632:SF3">
    <property type="entry name" value="KELCH-LIKE PROTEIN 32"/>
    <property type="match status" value="1"/>
</dbReference>
<dbReference type="SUPFAM" id="SSF117281">
    <property type="entry name" value="Kelch motif"/>
    <property type="match status" value="1"/>
</dbReference>
<dbReference type="EMBL" id="UYRU01076737">
    <property type="protein sequence ID" value="VDN27276.1"/>
    <property type="molecule type" value="Genomic_DNA"/>
</dbReference>
<evidence type="ECO:0000256" key="1">
    <source>
        <dbReference type="ARBA" id="ARBA00022441"/>
    </source>
</evidence>
<proteinExistence type="predicted"/>